<accession>A0A223I2Z8</accession>
<proteinExistence type="predicted"/>
<dbReference type="EMBL" id="CP016893">
    <property type="protein sequence ID" value="AST58865.1"/>
    <property type="molecule type" value="Genomic_DNA"/>
</dbReference>
<name>A0A223I2Z8_THETR</name>
<protein>
    <submittedName>
        <fullName evidence="1">Uncharacterized protein</fullName>
    </submittedName>
</protein>
<dbReference type="Proteomes" id="UP000214975">
    <property type="component" value="Chromosome"/>
</dbReference>
<reference evidence="1 2" key="1">
    <citation type="submission" date="2016-08" db="EMBL/GenBank/DDBJ databases">
        <title>A novel genetic cassette of butanologenic Thermoanaerobacterium thermosaccharolyticum that directly convert cellulose to butanol.</title>
        <authorList>
            <person name="Li T."/>
            <person name="He J."/>
        </authorList>
    </citation>
    <scope>NUCLEOTIDE SEQUENCE [LARGE SCALE GENOMIC DNA]</scope>
    <source>
        <strain evidence="1 2">TG57</strain>
    </source>
</reference>
<gene>
    <name evidence="1" type="ORF">Thert_03093</name>
</gene>
<evidence type="ECO:0000313" key="2">
    <source>
        <dbReference type="Proteomes" id="UP000214975"/>
    </source>
</evidence>
<organism evidence="1 2">
    <name type="scientific">Thermoanaerobacterium thermosaccharolyticum</name>
    <name type="common">Clostridium thermosaccharolyticum</name>
    <dbReference type="NCBI Taxonomy" id="1517"/>
    <lineage>
        <taxon>Bacteria</taxon>
        <taxon>Bacillati</taxon>
        <taxon>Bacillota</taxon>
        <taxon>Clostridia</taxon>
        <taxon>Thermoanaerobacterales</taxon>
        <taxon>Thermoanaerobacteraceae</taxon>
        <taxon>Thermoanaerobacterium</taxon>
    </lineage>
</organism>
<dbReference type="AlphaFoldDB" id="A0A223I2Z8"/>
<sequence>MYVFRHSNGILYALQSLLSEYIFLKKQVYYTKIFNHFRKFEIIYT</sequence>
<evidence type="ECO:0000313" key="1">
    <source>
        <dbReference type="EMBL" id="AST58865.1"/>
    </source>
</evidence>